<accession>A0A8J7SJR3</accession>
<evidence type="ECO:0000256" key="2">
    <source>
        <dbReference type="ARBA" id="ARBA00022723"/>
    </source>
</evidence>
<feature type="domain" description="Nudix hydrolase" evidence="5">
    <location>
        <begin position="1"/>
        <end position="131"/>
    </location>
</feature>
<evidence type="ECO:0000259" key="5">
    <source>
        <dbReference type="PROSITE" id="PS51462"/>
    </source>
</evidence>
<dbReference type="InterPro" id="IPR015797">
    <property type="entry name" value="NUDIX_hydrolase-like_dom_sf"/>
</dbReference>
<dbReference type="RefSeq" id="WP_210682527.1">
    <property type="nucleotide sequence ID" value="NZ_JAGMWN010000006.1"/>
</dbReference>
<comment type="caution">
    <text evidence="6">The sequence shown here is derived from an EMBL/GenBank/DDBJ whole genome shotgun (WGS) entry which is preliminary data.</text>
</comment>
<dbReference type="SUPFAM" id="SSF55811">
    <property type="entry name" value="Nudix"/>
    <property type="match status" value="1"/>
</dbReference>
<dbReference type="PROSITE" id="PS51462">
    <property type="entry name" value="NUDIX"/>
    <property type="match status" value="1"/>
</dbReference>
<reference evidence="6" key="1">
    <citation type="submission" date="2021-04" db="EMBL/GenBank/DDBJ databases">
        <authorList>
            <person name="Zhang D.-C."/>
        </authorList>
    </citation>
    <scope>NUCLEOTIDE SEQUENCE</scope>
    <source>
        <strain evidence="6">CGMCC 1.15697</strain>
    </source>
</reference>
<dbReference type="PANTHER" id="PTHR12629">
    <property type="entry name" value="DIPHOSPHOINOSITOL POLYPHOSPHATE PHOSPHOHYDROLASE"/>
    <property type="match status" value="1"/>
</dbReference>
<dbReference type="CDD" id="cd04666">
    <property type="entry name" value="NUDIX_DIPP2_like_Nudt4"/>
    <property type="match status" value="1"/>
</dbReference>
<dbReference type="PANTHER" id="PTHR12629:SF0">
    <property type="entry name" value="DIPHOSPHOINOSITOL-POLYPHOSPHATE DIPHOSPHATASE"/>
    <property type="match status" value="1"/>
</dbReference>
<comment type="cofactor">
    <cofactor evidence="1">
        <name>Mg(2+)</name>
        <dbReference type="ChEBI" id="CHEBI:18420"/>
    </cofactor>
</comment>
<proteinExistence type="predicted"/>
<evidence type="ECO:0000256" key="4">
    <source>
        <dbReference type="ARBA" id="ARBA00022842"/>
    </source>
</evidence>
<dbReference type="GO" id="GO:0046872">
    <property type="term" value="F:metal ion binding"/>
    <property type="evidence" value="ECO:0007669"/>
    <property type="project" value="UniProtKB-KW"/>
</dbReference>
<keyword evidence="2" id="KW-0479">Metal-binding</keyword>
<gene>
    <name evidence="6" type="ORF">KAJ83_13015</name>
</gene>
<dbReference type="AlphaFoldDB" id="A0A8J7SJR3"/>
<evidence type="ECO:0000313" key="6">
    <source>
        <dbReference type="EMBL" id="MBP5857933.1"/>
    </source>
</evidence>
<keyword evidence="7" id="KW-1185">Reference proteome</keyword>
<organism evidence="6 7">
    <name type="scientific">Marivibrio halodurans</name>
    <dbReference type="NCBI Taxonomy" id="2039722"/>
    <lineage>
        <taxon>Bacteria</taxon>
        <taxon>Pseudomonadati</taxon>
        <taxon>Pseudomonadota</taxon>
        <taxon>Alphaproteobacteria</taxon>
        <taxon>Rhodospirillales</taxon>
        <taxon>Rhodospirillaceae</taxon>
        <taxon>Marivibrio</taxon>
    </lineage>
</organism>
<dbReference type="InterPro" id="IPR047198">
    <property type="entry name" value="DDP-like_NUDIX"/>
</dbReference>
<evidence type="ECO:0000313" key="7">
    <source>
        <dbReference type="Proteomes" id="UP000672602"/>
    </source>
</evidence>
<sequence>MQQVSVLPYRNDAEGLRFLLITSRRRGRWILAKGWPKAGDPLAEMAGQEAFEEAGVHGEVAPRAIGHYRYIKRVRSGYRVPCAVSVYPMRVTTEHADWPERGERRIQWVPPAEAATLVAEPGLRRLLRRLSDEFDEAGLEVFLAHPRPLPADPPLVRLMDRVGQWLRPSAARTTGPESG</sequence>
<dbReference type="Pfam" id="PF00293">
    <property type="entry name" value="NUDIX"/>
    <property type="match status" value="1"/>
</dbReference>
<dbReference type="Gene3D" id="3.90.79.10">
    <property type="entry name" value="Nucleoside Triphosphate Pyrophosphohydrolase"/>
    <property type="match status" value="1"/>
</dbReference>
<dbReference type="Proteomes" id="UP000672602">
    <property type="component" value="Unassembled WGS sequence"/>
</dbReference>
<dbReference type="GO" id="GO:0005737">
    <property type="term" value="C:cytoplasm"/>
    <property type="evidence" value="ECO:0007669"/>
    <property type="project" value="TreeGrafter"/>
</dbReference>
<dbReference type="GO" id="GO:0016462">
    <property type="term" value="F:pyrophosphatase activity"/>
    <property type="evidence" value="ECO:0007669"/>
    <property type="project" value="InterPro"/>
</dbReference>
<dbReference type="InterPro" id="IPR000086">
    <property type="entry name" value="NUDIX_hydrolase_dom"/>
</dbReference>
<protein>
    <submittedName>
        <fullName evidence="6">NUDIX hydrolase</fullName>
    </submittedName>
</protein>
<evidence type="ECO:0000256" key="1">
    <source>
        <dbReference type="ARBA" id="ARBA00001946"/>
    </source>
</evidence>
<name>A0A8J7SJR3_9PROT</name>
<dbReference type="EMBL" id="JAGMWN010000006">
    <property type="protein sequence ID" value="MBP5857933.1"/>
    <property type="molecule type" value="Genomic_DNA"/>
</dbReference>
<keyword evidence="3 6" id="KW-0378">Hydrolase</keyword>
<evidence type="ECO:0000256" key="3">
    <source>
        <dbReference type="ARBA" id="ARBA00022801"/>
    </source>
</evidence>
<keyword evidence="4" id="KW-0460">Magnesium</keyword>